<evidence type="ECO:0000313" key="2">
    <source>
        <dbReference type="Proteomes" id="UP000002675"/>
    </source>
</evidence>
<dbReference type="HOGENOM" id="CLU_3105300_0_0_6"/>
<sequence>MFKTNARPKQLRTKLFKTMHRKLLSALMKKTTNRNSKLNACCHSDLKYISL</sequence>
<dbReference type="Proteomes" id="UP000002675">
    <property type="component" value="Chromosome II"/>
</dbReference>
<organism evidence="1 2">
    <name type="scientific">Vibrio vulnificus (strain YJ016)</name>
    <dbReference type="NCBI Taxonomy" id="196600"/>
    <lineage>
        <taxon>Bacteria</taxon>
        <taxon>Pseudomonadati</taxon>
        <taxon>Pseudomonadota</taxon>
        <taxon>Gammaproteobacteria</taxon>
        <taxon>Vibrionales</taxon>
        <taxon>Vibrionaceae</taxon>
        <taxon>Vibrio</taxon>
    </lineage>
</organism>
<accession>Q7MCW6</accession>
<proteinExistence type="predicted"/>
<evidence type="ECO:0000313" key="1">
    <source>
        <dbReference type="EMBL" id="BAC97296.1"/>
    </source>
</evidence>
<dbReference type="AlphaFoldDB" id="Q7MCW6"/>
<dbReference type="KEGG" id="vvy:VVA1270"/>
<gene>
    <name evidence="1" type="ordered locus">VVA1270</name>
</gene>
<name>Q7MCW6_VIBVY</name>
<reference evidence="1 2" key="1">
    <citation type="journal article" date="2003" name="Genome Res.">
        <title>Comparative genome analysis of Vibrio vulnificus, a marine pathogen.</title>
        <authorList>
            <person name="Chen C.Y."/>
            <person name="Wu K.M."/>
            <person name="Chang Y.C."/>
            <person name="Chang C.H."/>
            <person name="Tsai H.C."/>
            <person name="Liao T.L."/>
            <person name="Liu Y.M."/>
            <person name="Chen H.J."/>
            <person name="Shen A.B."/>
            <person name="Li J.C."/>
            <person name="Su T.L."/>
            <person name="Shao C.P."/>
            <person name="Lee C.T."/>
            <person name="Hor L.I."/>
            <person name="Tsai S.F."/>
        </authorList>
    </citation>
    <scope>NUCLEOTIDE SEQUENCE [LARGE SCALE GENOMIC DNA]</scope>
    <source>
        <strain evidence="1 2">YJ016</strain>
    </source>
</reference>
<protein>
    <submittedName>
        <fullName evidence="1">Uncharacterized protein</fullName>
    </submittedName>
</protein>
<dbReference type="EMBL" id="BA000038">
    <property type="protein sequence ID" value="BAC97296.1"/>
    <property type="molecule type" value="Genomic_DNA"/>
</dbReference>